<organism evidence="3 4">
    <name type="scientific">Cryptococcus floricola</name>
    <dbReference type="NCBI Taxonomy" id="2591691"/>
    <lineage>
        <taxon>Eukaryota</taxon>
        <taxon>Fungi</taxon>
        <taxon>Dikarya</taxon>
        <taxon>Basidiomycota</taxon>
        <taxon>Agaricomycotina</taxon>
        <taxon>Tremellomycetes</taxon>
        <taxon>Tremellales</taxon>
        <taxon>Cryptococcaceae</taxon>
        <taxon>Cryptococcus</taxon>
    </lineage>
</organism>
<dbReference type="EMBL" id="NIDF01000027">
    <property type="protein sequence ID" value="TYJ56228.1"/>
    <property type="molecule type" value="Genomic_DNA"/>
</dbReference>
<keyword evidence="2" id="KW-0812">Transmembrane</keyword>
<feature type="compositionally biased region" description="Basic and acidic residues" evidence="1">
    <location>
        <begin position="132"/>
        <end position="144"/>
    </location>
</feature>
<sequence>MSSKPTQPDTLASQPWQVGTNPNYELDNDSLPEQPVMAYYSPLGADHHTSQDFEYGTSGPQSRYGGDGKERGFRSGSGWPESTPHHSQRTDVNPFSSPEDPPDDKPPSYTTPSTNAGHDGTRTNMETLDIEEGSRRGTRTADGRKRGRGPKLSTVVAGSIGVMAIAGLGTGAIAIYDSKRGGNHNDTDSNGAGM</sequence>
<evidence type="ECO:0000256" key="1">
    <source>
        <dbReference type="SAM" id="MobiDB-lite"/>
    </source>
</evidence>
<gene>
    <name evidence="3" type="ORF">B9479_003072</name>
</gene>
<reference evidence="3 4" key="1">
    <citation type="submission" date="2017-05" db="EMBL/GenBank/DDBJ databases">
        <title>The Genome Sequence of Tsuchiyaea wingfieldii DSM 27421.</title>
        <authorList>
            <person name="Cuomo C."/>
            <person name="Passer A."/>
            <person name="Billmyre B."/>
            <person name="Heitman J."/>
        </authorList>
    </citation>
    <scope>NUCLEOTIDE SEQUENCE [LARGE SCALE GENOMIC DNA]</scope>
    <source>
        <strain evidence="3 4">DSM 27421</strain>
    </source>
</reference>
<evidence type="ECO:0000256" key="2">
    <source>
        <dbReference type="SAM" id="Phobius"/>
    </source>
</evidence>
<dbReference type="Proteomes" id="UP000322245">
    <property type="component" value="Unassembled WGS sequence"/>
</dbReference>
<keyword evidence="2" id="KW-1133">Transmembrane helix</keyword>
<protein>
    <submittedName>
        <fullName evidence="3">Uncharacterized protein</fullName>
    </submittedName>
</protein>
<evidence type="ECO:0000313" key="3">
    <source>
        <dbReference type="EMBL" id="TYJ56228.1"/>
    </source>
</evidence>
<dbReference type="AlphaFoldDB" id="A0A5D3AZK1"/>
<accession>A0A5D3AZK1</accession>
<comment type="caution">
    <text evidence="3">The sequence shown here is derived from an EMBL/GenBank/DDBJ whole genome shotgun (WGS) entry which is preliminary data.</text>
</comment>
<proteinExistence type="predicted"/>
<feature type="compositionally biased region" description="Polar residues" evidence="1">
    <location>
        <begin position="110"/>
        <end position="126"/>
    </location>
</feature>
<feature type="compositionally biased region" description="Polar residues" evidence="1">
    <location>
        <begin position="1"/>
        <end position="23"/>
    </location>
</feature>
<keyword evidence="2" id="KW-0472">Membrane</keyword>
<name>A0A5D3AZK1_9TREE</name>
<keyword evidence="4" id="KW-1185">Reference proteome</keyword>
<feature type="transmembrane region" description="Helical" evidence="2">
    <location>
        <begin position="154"/>
        <end position="176"/>
    </location>
</feature>
<evidence type="ECO:0000313" key="4">
    <source>
        <dbReference type="Proteomes" id="UP000322245"/>
    </source>
</evidence>
<feature type="region of interest" description="Disordered" evidence="1">
    <location>
        <begin position="1"/>
        <end position="152"/>
    </location>
</feature>